<protein>
    <recommendedName>
        <fullName evidence="15">Microsomal glutathione S-transferase 1</fullName>
        <ecNumber evidence="5">2.5.1.18</ecNumber>
    </recommendedName>
</protein>
<evidence type="ECO:0000256" key="3">
    <source>
        <dbReference type="ARBA" id="ARBA00004477"/>
    </source>
</evidence>
<dbReference type="EMBL" id="JARPUR010000001">
    <property type="protein sequence ID" value="KAK4884415.1"/>
    <property type="molecule type" value="Genomic_DNA"/>
</dbReference>
<name>A0AAN7SSH7_9COLE</name>
<evidence type="ECO:0000256" key="6">
    <source>
        <dbReference type="ARBA" id="ARBA00022679"/>
    </source>
</evidence>
<evidence type="ECO:0000256" key="10">
    <source>
        <dbReference type="ARBA" id="ARBA00022989"/>
    </source>
</evidence>
<keyword evidence="6" id="KW-0808">Transferase</keyword>
<evidence type="ECO:0000313" key="19">
    <source>
        <dbReference type="Proteomes" id="UP001353858"/>
    </source>
</evidence>
<evidence type="ECO:0000256" key="4">
    <source>
        <dbReference type="ARBA" id="ARBA00010459"/>
    </source>
</evidence>
<dbReference type="GO" id="GO:0005741">
    <property type="term" value="C:mitochondrial outer membrane"/>
    <property type="evidence" value="ECO:0007669"/>
    <property type="project" value="UniProtKB-SubCell"/>
</dbReference>
<evidence type="ECO:0000256" key="16">
    <source>
        <dbReference type="ARBA" id="ARBA00049385"/>
    </source>
</evidence>
<evidence type="ECO:0000256" key="1">
    <source>
        <dbReference type="ARBA" id="ARBA00003701"/>
    </source>
</evidence>
<evidence type="ECO:0000313" key="18">
    <source>
        <dbReference type="EMBL" id="KAK4884415.1"/>
    </source>
</evidence>
<evidence type="ECO:0000256" key="12">
    <source>
        <dbReference type="ARBA" id="ARBA00023128"/>
    </source>
</evidence>
<dbReference type="PANTHER" id="PTHR10689:SF6">
    <property type="entry name" value="MICROSOMAL GLUTATHIONE S-TRANSFERASE 1"/>
    <property type="match status" value="1"/>
</dbReference>
<reference evidence="19" key="1">
    <citation type="submission" date="2023-01" db="EMBL/GenBank/DDBJ databases">
        <title>Key to firefly adult light organ development and bioluminescence: homeobox transcription factors regulate luciferase expression and transportation to peroxisome.</title>
        <authorList>
            <person name="Fu X."/>
        </authorList>
    </citation>
    <scope>NUCLEOTIDE SEQUENCE [LARGE SCALE GENOMIC DNA]</scope>
</reference>
<dbReference type="Gene3D" id="1.20.120.550">
    <property type="entry name" value="Membrane associated eicosanoid/glutathione metabolism-like domain"/>
    <property type="match status" value="1"/>
</dbReference>
<dbReference type="InterPro" id="IPR040162">
    <property type="entry name" value="MGST1-like"/>
</dbReference>
<keyword evidence="19" id="KW-1185">Reference proteome</keyword>
<feature type="transmembrane region" description="Helical" evidence="17">
    <location>
        <begin position="74"/>
        <end position="92"/>
    </location>
</feature>
<comment type="catalytic activity">
    <reaction evidence="16">
        <text>RX + glutathione = an S-substituted glutathione + a halide anion + H(+)</text>
        <dbReference type="Rhea" id="RHEA:16437"/>
        <dbReference type="ChEBI" id="CHEBI:15378"/>
        <dbReference type="ChEBI" id="CHEBI:16042"/>
        <dbReference type="ChEBI" id="CHEBI:17792"/>
        <dbReference type="ChEBI" id="CHEBI:57925"/>
        <dbReference type="ChEBI" id="CHEBI:90779"/>
        <dbReference type="EC" id="2.5.1.18"/>
    </reaction>
    <physiologicalReaction direction="left-to-right" evidence="16">
        <dbReference type="Rhea" id="RHEA:16438"/>
    </physiologicalReaction>
</comment>
<evidence type="ECO:0000256" key="2">
    <source>
        <dbReference type="ARBA" id="ARBA00004294"/>
    </source>
</evidence>
<evidence type="ECO:0000256" key="7">
    <source>
        <dbReference type="ARBA" id="ARBA00022692"/>
    </source>
</evidence>
<keyword evidence="10 17" id="KW-1133">Transmembrane helix</keyword>
<dbReference type="Proteomes" id="UP001353858">
    <property type="component" value="Unassembled WGS sequence"/>
</dbReference>
<comment type="caution">
    <text evidence="18">The sequence shown here is derived from an EMBL/GenBank/DDBJ whole genome shotgun (WGS) entry which is preliminary data.</text>
</comment>
<dbReference type="InterPro" id="IPR001129">
    <property type="entry name" value="Membr-assoc_MAPEG"/>
</dbReference>
<comment type="function">
    <text evidence="1">Conjugation of reduced glutathione to a wide number of exogenous and endogenous hydrophobic electrophiles.</text>
</comment>
<accession>A0AAN7SSH7</accession>
<keyword evidence="8" id="KW-1000">Mitochondrion outer membrane</keyword>
<evidence type="ECO:0000256" key="17">
    <source>
        <dbReference type="SAM" id="Phobius"/>
    </source>
</evidence>
<dbReference type="InterPro" id="IPR023352">
    <property type="entry name" value="MAPEG-like_dom_sf"/>
</dbReference>
<keyword evidence="7 17" id="KW-0812">Transmembrane</keyword>
<keyword evidence="9" id="KW-0256">Endoplasmic reticulum</keyword>
<evidence type="ECO:0000256" key="13">
    <source>
        <dbReference type="ARBA" id="ARBA00023136"/>
    </source>
</evidence>
<comment type="subcellular location">
    <subcellularLocation>
        <location evidence="3">Endoplasmic reticulum membrane</location>
        <topology evidence="3">Multi-pass membrane protein</topology>
    </subcellularLocation>
    <subcellularLocation>
        <location evidence="2">Mitochondrion outer membrane</location>
    </subcellularLocation>
</comment>
<evidence type="ECO:0000256" key="8">
    <source>
        <dbReference type="ARBA" id="ARBA00022787"/>
    </source>
</evidence>
<keyword evidence="12" id="KW-0496">Mitochondrion</keyword>
<dbReference type="GO" id="GO:0004364">
    <property type="term" value="F:glutathione transferase activity"/>
    <property type="evidence" value="ECO:0007669"/>
    <property type="project" value="UniProtKB-EC"/>
</dbReference>
<evidence type="ECO:0000256" key="11">
    <source>
        <dbReference type="ARBA" id="ARBA00022990"/>
    </source>
</evidence>
<comment type="similarity">
    <text evidence="4">Belongs to the MAPEG family.</text>
</comment>
<evidence type="ECO:0000256" key="5">
    <source>
        <dbReference type="ARBA" id="ARBA00012452"/>
    </source>
</evidence>
<evidence type="ECO:0000256" key="9">
    <source>
        <dbReference type="ARBA" id="ARBA00022824"/>
    </source>
</evidence>
<dbReference type="AlphaFoldDB" id="A0AAN7SSH7"/>
<keyword evidence="11" id="KW-0007">Acetylation</keyword>
<gene>
    <name evidence="18" type="ORF">RN001_000686</name>
</gene>
<organism evidence="18 19">
    <name type="scientific">Aquatica leii</name>
    <dbReference type="NCBI Taxonomy" id="1421715"/>
    <lineage>
        <taxon>Eukaryota</taxon>
        <taxon>Metazoa</taxon>
        <taxon>Ecdysozoa</taxon>
        <taxon>Arthropoda</taxon>
        <taxon>Hexapoda</taxon>
        <taxon>Insecta</taxon>
        <taxon>Pterygota</taxon>
        <taxon>Neoptera</taxon>
        <taxon>Endopterygota</taxon>
        <taxon>Coleoptera</taxon>
        <taxon>Polyphaga</taxon>
        <taxon>Elateriformia</taxon>
        <taxon>Elateroidea</taxon>
        <taxon>Lampyridae</taxon>
        <taxon>Luciolinae</taxon>
        <taxon>Aquatica</taxon>
    </lineage>
</organism>
<dbReference type="Pfam" id="PF01124">
    <property type="entry name" value="MAPEG"/>
    <property type="match status" value="1"/>
</dbReference>
<keyword evidence="13 17" id="KW-0472">Membrane</keyword>
<feature type="transmembrane region" description="Helical" evidence="17">
    <location>
        <begin position="98"/>
        <end position="115"/>
    </location>
</feature>
<comment type="subunit">
    <text evidence="14">Homotrimer; The trimer binds only one molecule of glutathione.</text>
</comment>
<proteinExistence type="inferred from homology"/>
<dbReference type="SUPFAM" id="SSF161084">
    <property type="entry name" value="MAPEG domain-like"/>
    <property type="match status" value="1"/>
</dbReference>
<sequence>MLFMSLLTVIHRLKDQAFVNPEDIVGLNIKLKTSENVERVRRAHLNDLENILVFVMVSYAYIHTNPEIDTANMLFSMFTLARFVHTLVYSVYVMPQPARAISFVVANFITIYMTFKGIMHFM</sequence>
<evidence type="ECO:0000256" key="14">
    <source>
        <dbReference type="ARBA" id="ARBA00038540"/>
    </source>
</evidence>
<dbReference type="PANTHER" id="PTHR10689">
    <property type="entry name" value="MICROSOMAL GLUTATHIONE S-TRANSFERASE 1"/>
    <property type="match status" value="1"/>
</dbReference>
<dbReference type="GO" id="GO:0005789">
    <property type="term" value="C:endoplasmic reticulum membrane"/>
    <property type="evidence" value="ECO:0007669"/>
    <property type="project" value="UniProtKB-SubCell"/>
</dbReference>
<evidence type="ECO:0000256" key="15">
    <source>
        <dbReference type="ARBA" id="ARBA00039397"/>
    </source>
</evidence>
<dbReference type="EC" id="2.5.1.18" evidence="5"/>